<accession>A0A6F9E237</accession>
<dbReference type="AlphaFoldDB" id="A0A6F9E237"/>
<evidence type="ECO:0000256" key="1">
    <source>
        <dbReference type="SAM" id="MobiDB-lite"/>
    </source>
</evidence>
<protein>
    <submittedName>
        <fullName evidence="2">Uncharacterized protein</fullName>
    </submittedName>
</protein>
<dbReference type="Proteomes" id="UP000502196">
    <property type="component" value="Chromosome"/>
</dbReference>
<evidence type="ECO:0000313" key="3">
    <source>
        <dbReference type="Proteomes" id="UP000502196"/>
    </source>
</evidence>
<reference evidence="2 3" key="1">
    <citation type="submission" date="2020-04" db="EMBL/GenBank/DDBJ databases">
        <authorList>
            <person name="Hogendoorn C."/>
        </authorList>
    </citation>
    <scope>NUCLEOTIDE SEQUENCE [LARGE SCALE GENOMIC DNA]</scope>
    <source>
        <strain evidence="2">COOX1</strain>
    </source>
</reference>
<organism evidence="2 3">
    <name type="scientific">Kyrpidia spormannii</name>
    <dbReference type="NCBI Taxonomy" id="2055160"/>
    <lineage>
        <taxon>Bacteria</taxon>
        <taxon>Bacillati</taxon>
        <taxon>Bacillota</taxon>
        <taxon>Bacilli</taxon>
        <taxon>Bacillales</taxon>
        <taxon>Alicyclobacillaceae</taxon>
        <taxon>Kyrpidia</taxon>
    </lineage>
</organism>
<sequence length="76" mass="8730">MTCRNGEGVCVHLWQNSLSTGSGQMETVRDLCLREDSGWSGRAFWMERRRIRGYNERRRGEGEPGGAVEPQGRLRF</sequence>
<dbReference type="EMBL" id="LR792683">
    <property type="protein sequence ID" value="CAB3390308.1"/>
    <property type="molecule type" value="Genomic_DNA"/>
</dbReference>
<proteinExistence type="predicted"/>
<evidence type="ECO:0000313" key="2">
    <source>
        <dbReference type="EMBL" id="CAB3390308.1"/>
    </source>
</evidence>
<name>A0A6F9E237_9BACL</name>
<gene>
    <name evidence="2" type="ORF">COOX1_0343</name>
</gene>
<feature type="region of interest" description="Disordered" evidence="1">
    <location>
        <begin position="55"/>
        <end position="76"/>
    </location>
</feature>